<feature type="transmembrane region" description="Helical" evidence="7">
    <location>
        <begin position="341"/>
        <end position="362"/>
    </location>
</feature>
<evidence type="ECO:0000256" key="6">
    <source>
        <dbReference type="ARBA" id="ARBA00023136"/>
    </source>
</evidence>
<keyword evidence="3" id="KW-0813">Transport</keyword>
<dbReference type="PROSITE" id="PS00217">
    <property type="entry name" value="SUGAR_TRANSPORT_2"/>
    <property type="match status" value="1"/>
</dbReference>
<evidence type="ECO:0000259" key="8">
    <source>
        <dbReference type="PROSITE" id="PS50850"/>
    </source>
</evidence>
<dbReference type="PANTHER" id="PTHR48022">
    <property type="entry name" value="PLASTIDIC GLUCOSE TRANSPORTER 4"/>
    <property type="match status" value="1"/>
</dbReference>
<feature type="transmembrane region" description="Helical" evidence="7">
    <location>
        <begin position="368"/>
        <end position="389"/>
    </location>
</feature>
<keyword evidence="5 7" id="KW-1133">Transmembrane helix</keyword>
<name>A0A438N2R3_EXOME</name>
<gene>
    <name evidence="9" type="ORF">B0A52_06187</name>
</gene>
<evidence type="ECO:0000256" key="4">
    <source>
        <dbReference type="ARBA" id="ARBA00022692"/>
    </source>
</evidence>
<feature type="transmembrane region" description="Helical" evidence="7">
    <location>
        <begin position="43"/>
        <end position="63"/>
    </location>
</feature>
<comment type="caution">
    <text evidence="9">The sequence shown here is derived from an EMBL/GenBank/DDBJ whole genome shotgun (WGS) entry which is preliminary data.</text>
</comment>
<dbReference type="InterPro" id="IPR003663">
    <property type="entry name" value="Sugar/inositol_transpt"/>
</dbReference>
<dbReference type="EMBL" id="NAJM01000025">
    <property type="protein sequence ID" value="RVX70016.1"/>
    <property type="molecule type" value="Genomic_DNA"/>
</dbReference>
<comment type="subcellular location">
    <subcellularLocation>
        <location evidence="1">Membrane</location>
        <topology evidence="1">Multi-pass membrane protein</topology>
    </subcellularLocation>
</comment>
<proteinExistence type="inferred from homology"/>
<sequence length="441" mass="47912">MTDSQDFTVAATVIGAVNAVYFTGAALAALCNCYLADSLGRRAALGIAGLLGLIGSALVAGSVNVGMLIAVRVMQGAGLGMLLTLVPLYLTEVAPPHRRGLLTGFTTLSFGMGYIAMGWGAIGCYHATNLDLRIFFVPETPRYLIWKDRREEALQLLKKLHHDPSDPSENGAVAEFTQIVRQVDLDRETSSSFYQLFKRPTWRRRALSAMFLSFATQCTGVYGISNYLPVIFNSLGVSGDRPLILNAAYTTLGTVMVVVSIFIVDRVGRRPLIVIGLVALAVVLLAEALLQWKYLGTSDRGGNAACILFIFIYICLFQCVDAPTFIWVAEIFPTNLRAKGVSLSLFSIFVGTITFTASAPLAFRNIEWHMFLIYFALALACAVIAYFVIVETKGLPVEEIGALFGDEVVVHLTEDGHGIVEDKPDNEQVEHANVPGLKQDA</sequence>
<dbReference type="PRINTS" id="PR00171">
    <property type="entry name" value="SUGRTRNSPORT"/>
</dbReference>
<reference evidence="9 10" key="1">
    <citation type="submission" date="2017-03" db="EMBL/GenBank/DDBJ databases">
        <title>Genomes of endolithic fungi from Antarctica.</title>
        <authorList>
            <person name="Coleine C."/>
            <person name="Masonjones S."/>
            <person name="Stajich J.E."/>
        </authorList>
    </citation>
    <scope>NUCLEOTIDE SEQUENCE [LARGE SCALE GENOMIC DNA]</scope>
    <source>
        <strain evidence="9 10">CCFEE 6314</strain>
    </source>
</reference>
<comment type="similarity">
    <text evidence="2">Belongs to the major facilitator superfamily. Sugar transporter (TC 2.A.1.1) family.</text>
</comment>
<evidence type="ECO:0000313" key="9">
    <source>
        <dbReference type="EMBL" id="RVX70016.1"/>
    </source>
</evidence>
<keyword evidence="4 7" id="KW-0812">Transmembrane</keyword>
<evidence type="ECO:0000256" key="7">
    <source>
        <dbReference type="SAM" id="Phobius"/>
    </source>
</evidence>
<dbReference type="Pfam" id="PF00083">
    <property type="entry name" value="Sugar_tr"/>
    <property type="match status" value="2"/>
</dbReference>
<dbReference type="InterPro" id="IPR050360">
    <property type="entry name" value="MFS_Sugar_Transporters"/>
</dbReference>
<dbReference type="Proteomes" id="UP000288859">
    <property type="component" value="Unassembled WGS sequence"/>
</dbReference>
<dbReference type="GO" id="GO:0016020">
    <property type="term" value="C:membrane"/>
    <property type="evidence" value="ECO:0007669"/>
    <property type="project" value="UniProtKB-SubCell"/>
</dbReference>
<evidence type="ECO:0000256" key="3">
    <source>
        <dbReference type="ARBA" id="ARBA00022448"/>
    </source>
</evidence>
<evidence type="ECO:0000313" key="10">
    <source>
        <dbReference type="Proteomes" id="UP000288859"/>
    </source>
</evidence>
<feature type="transmembrane region" description="Helical" evidence="7">
    <location>
        <begin position="12"/>
        <end position="36"/>
    </location>
</feature>
<dbReference type="AlphaFoldDB" id="A0A438N2R3"/>
<feature type="transmembrane region" description="Helical" evidence="7">
    <location>
        <begin position="271"/>
        <end position="290"/>
    </location>
</feature>
<dbReference type="VEuPathDB" id="FungiDB:PV10_04726"/>
<dbReference type="InterPro" id="IPR036259">
    <property type="entry name" value="MFS_trans_sf"/>
</dbReference>
<feature type="transmembrane region" description="Helical" evidence="7">
    <location>
        <begin position="302"/>
        <end position="329"/>
    </location>
</feature>
<accession>A0A438N2R3</accession>
<protein>
    <recommendedName>
        <fullName evidence="8">Major facilitator superfamily (MFS) profile domain-containing protein</fullName>
    </recommendedName>
</protein>
<dbReference type="PROSITE" id="PS00216">
    <property type="entry name" value="SUGAR_TRANSPORT_1"/>
    <property type="match status" value="1"/>
</dbReference>
<feature type="transmembrane region" description="Helical" evidence="7">
    <location>
        <begin position="206"/>
        <end position="224"/>
    </location>
</feature>
<dbReference type="PANTHER" id="PTHR48022:SF11">
    <property type="entry name" value="MONOSACCHARIDE TRANSPORTER (HXT8), PUTATIVE (AFU_ORTHOLOGUE AFUA_2G08120)-RELATED"/>
    <property type="match status" value="1"/>
</dbReference>
<dbReference type="InterPro" id="IPR005829">
    <property type="entry name" value="Sugar_transporter_CS"/>
</dbReference>
<evidence type="ECO:0000256" key="1">
    <source>
        <dbReference type="ARBA" id="ARBA00004141"/>
    </source>
</evidence>
<dbReference type="PROSITE" id="PS50850">
    <property type="entry name" value="MFS"/>
    <property type="match status" value="1"/>
</dbReference>
<organism evidence="9 10">
    <name type="scientific">Exophiala mesophila</name>
    <name type="common">Black yeast-like fungus</name>
    <dbReference type="NCBI Taxonomy" id="212818"/>
    <lineage>
        <taxon>Eukaryota</taxon>
        <taxon>Fungi</taxon>
        <taxon>Dikarya</taxon>
        <taxon>Ascomycota</taxon>
        <taxon>Pezizomycotina</taxon>
        <taxon>Eurotiomycetes</taxon>
        <taxon>Chaetothyriomycetidae</taxon>
        <taxon>Chaetothyriales</taxon>
        <taxon>Herpotrichiellaceae</taxon>
        <taxon>Exophiala</taxon>
    </lineage>
</organism>
<feature type="transmembrane region" description="Helical" evidence="7">
    <location>
        <begin position="244"/>
        <end position="264"/>
    </location>
</feature>
<feature type="transmembrane region" description="Helical" evidence="7">
    <location>
        <begin position="69"/>
        <end position="90"/>
    </location>
</feature>
<evidence type="ECO:0000256" key="2">
    <source>
        <dbReference type="ARBA" id="ARBA00010992"/>
    </source>
</evidence>
<dbReference type="InterPro" id="IPR005828">
    <property type="entry name" value="MFS_sugar_transport-like"/>
</dbReference>
<keyword evidence="6 7" id="KW-0472">Membrane</keyword>
<evidence type="ECO:0000256" key="5">
    <source>
        <dbReference type="ARBA" id="ARBA00022989"/>
    </source>
</evidence>
<dbReference type="OrthoDB" id="6612291at2759"/>
<dbReference type="SUPFAM" id="SSF103473">
    <property type="entry name" value="MFS general substrate transporter"/>
    <property type="match status" value="1"/>
</dbReference>
<dbReference type="Gene3D" id="1.20.1250.20">
    <property type="entry name" value="MFS general substrate transporter like domains"/>
    <property type="match status" value="1"/>
</dbReference>
<dbReference type="InterPro" id="IPR020846">
    <property type="entry name" value="MFS_dom"/>
</dbReference>
<dbReference type="GO" id="GO:0005351">
    <property type="term" value="F:carbohydrate:proton symporter activity"/>
    <property type="evidence" value="ECO:0007669"/>
    <property type="project" value="TreeGrafter"/>
</dbReference>
<feature type="domain" description="Major facilitator superfamily (MFS) profile" evidence="8">
    <location>
        <begin position="1"/>
        <end position="393"/>
    </location>
</feature>